<accession>A0ABS7C4Z0</accession>
<dbReference type="EMBL" id="JAHZIK010000462">
    <property type="protein sequence ID" value="MBW7455935.1"/>
    <property type="molecule type" value="Genomic_DNA"/>
</dbReference>
<evidence type="ECO:0000313" key="3">
    <source>
        <dbReference type="Proteomes" id="UP001519887"/>
    </source>
</evidence>
<dbReference type="Proteomes" id="UP001519887">
    <property type="component" value="Unassembled WGS sequence"/>
</dbReference>
<protein>
    <submittedName>
        <fullName evidence="2">Uncharacterized protein</fullName>
    </submittedName>
</protein>
<name>A0ABS7C4Z0_9BACL</name>
<evidence type="ECO:0000313" key="2">
    <source>
        <dbReference type="EMBL" id="MBW7455935.1"/>
    </source>
</evidence>
<evidence type="ECO:0000256" key="1">
    <source>
        <dbReference type="SAM" id="Phobius"/>
    </source>
</evidence>
<keyword evidence="1" id="KW-0472">Membrane</keyword>
<keyword evidence="1" id="KW-0812">Transmembrane</keyword>
<reference evidence="2 3" key="1">
    <citation type="submission" date="2021-07" db="EMBL/GenBank/DDBJ databases">
        <title>Paenibacillus radiodurans sp. nov., isolated from the southeastern edge of Tengger Desert.</title>
        <authorList>
            <person name="Zhang G."/>
        </authorList>
    </citation>
    <scope>NUCLEOTIDE SEQUENCE [LARGE SCALE GENOMIC DNA]</scope>
    <source>
        <strain evidence="2 3">CCM 7311</strain>
    </source>
</reference>
<feature type="transmembrane region" description="Helical" evidence="1">
    <location>
        <begin position="6"/>
        <end position="28"/>
    </location>
</feature>
<proteinExistence type="predicted"/>
<keyword evidence="1" id="KW-1133">Transmembrane helix</keyword>
<keyword evidence="3" id="KW-1185">Reference proteome</keyword>
<gene>
    <name evidence="2" type="ORF">K0U00_18055</name>
</gene>
<sequence length="208" mass="24043">MERLFIIIVIRVTVMYLSTKFILTRIFISAYKDKATLANGVVSLDRTSLLFHITLVEQAKYKSLSLQVRDEKIIIDGSLFMTVYEQVVYCWPFWRYNEPNRLRVIFNRYVGKQLMRQTACALKHIGVHKTAKMPHAARQEFPIRIHLALHSGSAVAPLPLCGVSFFNTRSSLVNSRLRASWSDLSMLIFNVVPSLNLIFFVRVQEQPH</sequence>
<organism evidence="2 3">
    <name type="scientific">Paenibacillus sepulcri</name>
    <dbReference type="NCBI Taxonomy" id="359917"/>
    <lineage>
        <taxon>Bacteria</taxon>
        <taxon>Bacillati</taxon>
        <taxon>Bacillota</taxon>
        <taxon>Bacilli</taxon>
        <taxon>Bacillales</taxon>
        <taxon>Paenibacillaceae</taxon>
        <taxon>Paenibacillus</taxon>
    </lineage>
</organism>
<comment type="caution">
    <text evidence="2">The sequence shown here is derived from an EMBL/GenBank/DDBJ whole genome shotgun (WGS) entry which is preliminary data.</text>
</comment>